<evidence type="ECO:0000313" key="3">
    <source>
        <dbReference type="EMBL" id="CAF9905762.1"/>
    </source>
</evidence>
<feature type="chain" id="PRO_5034516572" evidence="2">
    <location>
        <begin position="17"/>
        <end position="87"/>
    </location>
</feature>
<sequence>MKLFTLMALLLVSAAAAPVVKKPVTKAGVGKDTVVTVTTVTVSNAKKEQAPKPKSKVQYLPKPMSSTDPVQREAESLLGGEIEITLE</sequence>
<evidence type="ECO:0000313" key="4">
    <source>
        <dbReference type="Proteomes" id="UP000664169"/>
    </source>
</evidence>
<keyword evidence="2" id="KW-0732">Signal</keyword>
<gene>
    <name evidence="3" type="ORF">GOMPHAMPRED_003359</name>
</gene>
<keyword evidence="4" id="KW-1185">Reference proteome</keyword>
<name>A0A8H3EKL9_9LECA</name>
<reference evidence="3" key="1">
    <citation type="submission" date="2021-03" db="EMBL/GenBank/DDBJ databases">
        <authorList>
            <person name="Tagirdzhanova G."/>
        </authorList>
    </citation>
    <scope>NUCLEOTIDE SEQUENCE</scope>
</reference>
<dbReference type="AlphaFoldDB" id="A0A8H3EKL9"/>
<evidence type="ECO:0000256" key="2">
    <source>
        <dbReference type="SAM" id="SignalP"/>
    </source>
</evidence>
<comment type="caution">
    <text evidence="3">The sequence shown here is derived from an EMBL/GenBank/DDBJ whole genome shotgun (WGS) entry which is preliminary data.</text>
</comment>
<accession>A0A8H3EKL9</accession>
<organism evidence="3 4">
    <name type="scientific">Gomphillus americanus</name>
    <dbReference type="NCBI Taxonomy" id="1940652"/>
    <lineage>
        <taxon>Eukaryota</taxon>
        <taxon>Fungi</taxon>
        <taxon>Dikarya</taxon>
        <taxon>Ascomycota</taxon>
        <taxon>Pezizomycotina</taxon>
        <taxon>Lecanoromycetes</taxon>
        <taxon>OSLEUM clade</taxon>
        <taxon>Ostropomycetidae</taxon>
        <taxon>Ostropales</taxon>
        <taxon>Graphidaceae</taxon>
        <taxon>Gomphilloideae</taxon>
        <taxon>Gomphillus</taxon>
    </lineage>
</organism>
<feature type="signal peptide" evidence="2">
    <location>
        <begin position="1"/>
        <end position="16"/>
    </location>
</feature>
<dbReference type="EMBL" id="CAJPDQ010000002">
    <property type="protein sequence ID" value="CAF9905762.1"/>
    <property type="molecule type" value="Genomic_DNA"/>
</dbReference>
<feature type="region of interest" description="Disordered" evidence="1">
    <location>
        <begin position="46"/>
        <end position="74"/>
    </location>
</feature>
<proteinExistence type="predicted"/>
<dbReference type="Proteomes" id="UP000664169">
    <property type="component" value="Unassembled WGS sequence"/>
</dbReference>
<evidence type="ECO:0000256" key="1">
    <source>
        <dbReference type="SAM" id="MobiDB-lite"/>
    </source>
</evidence>
<protein>
    <submittedName>
        <fullName evidence="3">Uncharacterized protein</fullName>
    </submittedName>
</protein>